<evidence type="ECO:0000256" key="2">
    <source>
        <dbReference type="ARBA" id="ARBA00022525"/>
    </source>
</evidence>
<organism evidence="8 9">
    <name type="scientific">Caenorhabditis angaria</name>
    <dbReference type="NCBI Taxonomy" id="860376"/>
    <lineage>
        <taxon>Eukaryota</taxon>
        <taxon>Metazoa</taxon>
        <taxon>Ecdysozoa</taxon>
        <taxon>Nematoda</taxon>
        <taxon>Chromadorea</taxon>
        <taxon>Rhabditida</taxon>
        <taxon>Rhabditina</taxon>
        <taxon>Rhabditomorpha</taxon>
        <taxon>Rhabditoidea</taxon>
        <taxon>Rhabditidae</taxon>
        <taxon>Peloderinae</taxon>
        <taxon>Caenorhabditis</taxon>
    </lineage>
</organism>
<comment type="subcellular location">
    <subcellularLocation>
        <location evidence="1">Secreted</location>
    </subcellularLocation>
</comment>
<dbReference type="InterPro" id="IPR019791">
    <property type="entry name" value="Haem_peroxidase_animal"/>
</dbReference>
<dbReference type="Proteomes" id="UP001152747">
    <property type="component" value="Unassembled WGS sequence"/>
</dbReference>
<keyword evidence="6" id="KW-0479">Metal-binding</keyword>
<dbReference type="PROSITE" id="PS50292">
    <property type="entry name" value="PEROXIDASE_3"/>
    <property type="match status" value="1"/>
</dbReference>
<keyword evidence="3" id="KW-0560">Oxidoreductase</keyword>
<dbReference type="OrthoDB" id="823504at2759"/>
<feature type="chain" id="PRO_5040350968" evidence="7">
    <location>
        <begin position="16"/>
        <end position="681"/>
    </location>
</feature>
<name>A0A9P1N894_9PELO</name>
<dbReference type="GO" id="GO:0046872">
    <property type="term" value="F:metal ion binding"/>
    <property type="evidence" value="ECO:0007669"/>
    <property type="project" value="UniProtKB-KW"/>
</dbReference>
<keyword evidence="9" id="KW-1185">Reference proteome</keyword>
<evidence type="ECO:0000256" key="5">
    <source>
        <dbReference type="ARBA" id="ARBA00023180"/>
    </source>
</evidence>
<keyword evidence="5" id="KW-0325">Glycoprotein</keyword>
<proteinExistence type="predicted"/>
<evidence type="ECO:0000313" key="8">
    <source>
        <dbReference type="EMBL" id="CAI5451437.1"/>
    </source>
</evidence>
<dbReference type="GO" id="GO:0004601">
    <property type="term" value="F:peroxidase activity"/>
    <property type="evidence" value="ECO:0007669"/>
    <property type="project" value="UniProtKB-KW"/>
</dbReference>
<keyword evidence="2" id="KW-0964">Secreted</keyword>
<dbReference type="GO" id="GO:0005576">
    <property type="term" value="C:extracellular region"/>
    <property type="evidence" value="ECO:0007669"/>
    <property type="project" value="UniProtKB-SubCell"/>
</dbReference>
<gene>
    <name evidence="8" type="ORF">CAMP_LOCUS14074</name>
</gene>
<feature type="binding site" description="axial binding residue" evidence="6">
    <location>
        <position position="445"/>
    </location>
    <ligand>
        <name>heme b</name>
        <dbReference type="ChEBI" id="CHEBI:60344"/>
    </ligand>
    <ligandPart>
        <name>Fe</name>
        <dbReference type="ChEBI" id="CHEBI:18248"/>
    </ligandPart>
</feature>
<feature type="signal peptide" evidence="7">
    <location>
        <begin position="1"/>
        <end position="15"/>
    </location>
</feature>
<dbReference type="PANTHER" id="PTHR11475">
    <property type="entry name" value="OXIDASE/PEROXIDASE"/>
    <property type="match status" value="1"/>
</dbReference>
<dbReference type="InterPro" id="IPR037120">
    <property type="entry name" value="Haem_peroxidase_sf_animal"/>
</dbReference>
<keyword evidence="4 7" id="KW-0732">Signal</keyword>
<accession>A0A9P1N894</accession>
<evidence type="ECO:0000313" key="9">
    <source>
        <dbReference type="Proteomes" id="UP001152747"/>
    </source>
</evidence>
<dbReference type="GO" id="GO:0020037">
    <property type="term" value="F:heme binding"/>
    <property type="evidence" value="ECO:0007669"/>
    <property type="project" value="InterPro"/>
</dbReference>
<dbReference type="InterPro" id="IPR010255">
    <property type="entry name" value="Haem_peroxidase_sf"/>
</dbReference>
<dbReference type="FunFam" id="1.10.640.10:FF:000003">
    <property type="entry name" value="chorion peroxidase"/>
    <property type="match status" value="1"/>
</dbReference>
<evidence type="ECO:0000256" key="7">
    <source>
        <dbReference type="SAM" id="SignalP"/>
    </source>
</evidence>
<protein>
    <submittedName>
        <fullName evidence="8">Uncharacterized protein</fullName>
    </submittedName>
</protein>
<dbReference type="EMBL" id="CANHGI010000005">
    <property type="protein sequence ID" value="CAI5451437.1"/>
    <property type="molecule type" value="Genomic_DNA"/>
</dbReference>
<keyword evidence="6" id="KW-0349">Heme</keyword>
<evidence type="ECO:0000256" key="4">
    <source>
        <dbReference type="ARBA" id="ARBA00022729"/>
    </source>
</evidence>
<sequence length="681" mass="77079">MILINLLSIIVVVQCDVITDVEEAVMDAIEILSKLQAKQVVVEEHHIPNSQQANEASKIIQSHAEIFEEATQVLVSKYGLDIIPIANKIAESWKNQSAAEVIREKRNAECPSPPQSCSDPFHQTTRTISGACNNIRNPTWGSAETTTRRLLGSVLYSDGLNRIRTRGSTGRVLPSAREISNRIHDSGNRETTSKTYNHLLMQMGQFLAHDIIFMPSSVAQNGRDLNCTQCDSPTTVSPNCAPIPVPSDDPYFKINCIRLTRALNGQTGFGIRQQINQNTHFIDLSAVYGSEDCEAVTVREFKDGRLLEYRHANYVLPPQNKEDENCQSTSPKYCFTCGDFRNSLHPALIPIHTIFIKQHNRLAQMIRQARNTLRDEQIFQIARKIMIAQWQHFVYSEYLPNILPMAVRRKFDIVPLARGNYRGYDRNQDPSLTNEFAGAAFRFGHSQVRNRFQRIDRNGHPSGDYRLGNDIFYASQMYLDGIGGWEPILIGMIRSESMEVDKDFSFSMRNEMFRIRGQEGSGVDMAAMNIMRGRDIGLLPYTSYRTFSGLSEVKGFNDLRSEFTQENIDLLRNVYRIVGDIDLYVGILTEKHMDGGIIGPTGANMIGEGFMALKKGDRFFYENRGVLTDSQLAEIRKSTFSKTVCENTDAFARNVSTQIFHVLSRVVDCRNLPDINIQPFL</sequence>
<dbReference type="PRINTS" id="PR00457">
    <property type="entry name" value="ANPEROXIDASE"/>
</dbReference>
<evidence type="ECO:0000256" key="6">
    <source>
        <dbReference type="PIRSR" id="PIRSR619791-2"/>
    </source>
</evidence>
<dbReference type="AlphaFoldDB" id="A0A9P1N894"/>
<comment type="caution">
    <text evidence="8">The sequence shown here is derived from an EMBL/GenBank/DDBJ whole genome shotgun (WGS) entry which is preliminary data.</text>
</comment>
<dbReference type="PANTHER" id="PTHR11475:SF4">
    <property type="entry name" value="CHORION PEROXIDASE"/>
    <property type="match status" value="1"/>
</dbReference>
<dbReference type="SUPFAM" id="SSF48113">
    <property type="entry name" value="Heme-dependent peroxidases"/>
    <property type="match status" value="1"/>
</dbReference>
<keyword evidence="6" id="KW-0408">Iron</keyword>
<reference evidence="8" key="1">
    <citation type="submission" date="2022-11" db="EMBL/GenBank/DDBJ databases">
        <authorList>
            <person name="Kikuchi T."/>
        </authorList>
    </citation>
    <scope>NUCLEOTIDE SEQUENCE</scope>
    <source>
        <strain evidence="8">PS1010</strain>
    </source>
</reference>
<dbReference type="GO" id="GO:0006979">
    <property type="term" value="P:response to oxidative stress"/>
    <property type="evidence" value="ECO:0007669"/>
    <property type="project" value="InterPro"/>
</dbReference>
<dbReference type="Gene3D" id="1.10.640.10">
    <property type="entry name" value="Haem peroxidase domain superfamily, animal type"/>
    <property type="match status" value="1"/>
</dbReference>
<evidence type="ECO:0000256" key="1">
    <source>
        <dbReference type="ARBA" id="ARBA00004613"/>
    </source>
</evidence>
<evidence type="ECO:0000256" key="3">
    <source>
        <dbReference type="ARBA" id="ARBA00022559"/>
    </source>
</evidence>
<dbReference type="CDD" id="cd09823">
    <property type="entry name" value="peroxinectin_like"/>
    <property type="match status" value="1"/>
</dbReference>
<keyword evidence="3" id="KW-0575">Peroxidase</keyword>
<dbReference type="Pfam" id="PF03098">
    <property type="entry name" value="An_peroxidase"/>
    <property type="match status" value="1"/>
</dbReference>